<gene>
    <name evidence="9" type="ordered locus">Bresu_2112</name>
</gene>
<dbReference type="EC" id="4.1.2.25" evidence="4"/>
<evidence type="ECO:0000256" key="6">
    <source>
        <dbReference type="ARBA" id="ARBA00023239"/>
    </source>
</evidence>
<dbReference type="PANTHER" id="PTHR42844:SF1">
    <property type="entry name" value="DIHYDRONEOPTERIN ALDOLASE 1-RELATED"/>
    <property type="match status" value="1"/>
</dbReference>
<dbReference type="InterPro" id="IPR043133">
    <property type="entry name" value="GTP-CH-I_C/QueF"/>
</dbReference>
<evidence type="ECO:0000313" key="10">
    <source>
        <dbReference type="Proteomes" id="UP000002696"/>
    </source>
</evidence>
<dbReference type="OrthoDB" id="7580479at2"/>
<evidence type="ECO:0000256" key="7">
    <source>
        <dbReference type="ARBA" id="ARBA00032903"/>
    </source>
</evidence>
<feature type="domain" description="Dihydroneopterin aldolase/epimerase" evidence="8">
    <location>
        <begin position="24"/>
        <end position="126"/>
    </location>
</feature>
<dbReference type="Gene3D" id="3.30.1130.10">
    <property type="match status" value="1"/>
</dbReference>
<evidence type="ECO:0000256" key="4">
    <source>
        <dbReference type="ARBA" id="ARBA00013043"/>
    </source>
</evidence>
<accession>D9QIT9</accession>
<dbReference type="Proteomes" id="UP000002696">
    <property type="component" value="Chromosome"/>
</dbReference>
<organism evidence="9 10">
    <name type="scientific">Brevundimonas subvibrioides (strain ATCC 15264 / DSM 4735 / LMG 14903 / NBRC 16000 / CB 81)</name>
    <name type="common">Caulobacter subvibrioides</name>
    <dbReference type="NCBI Taxonomy" id="633149"/>
    <lineage>
        <taxon>Bacteria</taxon>
        <taxon>Pseudomonadati</taxon>
        <taxon>Pseudomonadota</taxon>
        <taxon>Alphaproteobacteria</taxon>
        <taxon>Caulobacterales</taxon>
        <taxon>Caulobacteraceae</taxon>
        <taxon>Brevundimonas</taxon>
    </lineage>
</organism>
<dbReference type="FunCoup" id="D9QIT9">
    <property type="interactions" value="365"/>
</dbReference>
<dbReference type="GO" id="GO:0005737">
    <property type="term" value="C:cytoplasm"/>
    <property type="evidence" value="ECO:0007669"/>
    <property type="project" value="TreeGrafter"/>
</dbReference>
<dbReference type="STRING" id="633149.Bresu_2112"/>
<protein>
    <recommendedName>
        <fullName evidence="4">dihydroneopterin aldolase</fullName>
        <ecNumber evidence="4">4.1.2.25</ecNumber>
    </recommendedName>
    <alternativeName>
        <fullName evidence="7">7,8-dihydroneopterin aldolase</fullName>
    </alternativeName>
</protein>
<dbReference type="PANTHER" id="PTHR42844">
    <property type="entry name" value="DIHYDRONEOPTERIN ALDOLASE 1-RELATED"/>
    <property type="match status" value="1"/>
</dbReference>
<reference evidence="10" key="1">
    <citation type="journal article" date="2011" name="J. Bacteriol.">
        <title>Genome sequences of eight morphologically diverse alphaproteobacteria.</title>
        <authorList>
            <consortium name="US DOE Joint Genome Institute"/>
            <person name="Brown P.J."/>
            <person name="Kysela D.T."/>
            <person name="Buechlein A."/>
            <person name="Hemmerich C."/>
            <person name="Brun Y.V."/>
        </authorList>
    </citation>
    <scope>NUCLEOTIDE SEQUENCE [LARGE SCALE GENOMIC DNA]</scope>
    <source>
        <strain evidence="10">ATCC 15264 / DSM 4735 / LMG 14903 / NBRC 16000 / CB 81</strain>
    </source>
</reference>
<evidence type="ECO:0000259" key="8">
    <source>
        <dbReference type="SMART" id="SM00905"/>
    </source>
</evidence>
<evidence type="ECO:0000313" key="9">
    <source>
        <dbReference type="EMBL" id="ADL01422.1"/>
    </source>
</evidence>
<dbReference type="InterPro" id="IPR006156">
    <property type="entry name" value="Dihydroneopterin_aldolase"/>
</dbReference>
<dbReference type="GO" id="GO:0004150">
    <property type="term" value="F:dihydroneopterin aldolase activity"/>
    <property type="evidence" value="ECO:0007669"/>
    <property type="project" value="UniProtKB-EC"/>
</dbReference>
<dbReference type="BioCyc" id="BSUB633149:G1GM8-2109-MONOMER"/>
<sequence>MSEQLVQLDLTDRAAVRTIRLSSISVRDIVVDADIGVHAHEIGQPQPLVISVTLEIDAPRADRIDETIDYNGIVALAEALGMERIGLIETFAQRLASECLDVVGVHSADVTVDKPQALGNGVASTRLVMTAGSSPFRA</sequence>
<dbReference type="KEGG" id="bsb:Bresu_2112"/>
<keyword evidence="10" id="KW-1185">Reference proteome</keyword>
<evidence type="ECO:0000256" key="1">
    <source>
        <dbReference type="ARBA" id="ARBA00001353"/>
    </source>
</evidence>
<keyword evidence="6" id="KW-0456">Lyase</keyword>
<dbReference type="SMART" id="SM00905">
    <property type="entry name" value="FolB"/>
    <property type="match status" value="1"/>
</dbReference>
<name>D9QIT9_BRESC</name>
<comment type="similarity">
    <text evidence="3">Belongs to the DHNA family.</text>
</comment>
<comment type="catalytic activity">
    <reaction evidence="1">
        <text>7,8-dihydroneopterin = 6-hydroxymethyl-7,8-dihydropterin + glycolaldehyde</text>
        <dbReference type="Rhea" id="RHEA:10540"/>
        <dbReference type="ChEBI" id="CHEBI:17001"/>
        <dbReference type="ChEBI" id="CHEBI:17071"/>
        <dbReference type="ChEBI" id="CHEBI:44841"/>
        <dbReference type="EC" id="4.1.2.25"/>
    </reaction>
</comment>
<dbReference type="EMBL" id="CP002102">
    <property type="protein sequence ID" value="ADL01422.1"/>
    <property type="molecule type" value="Genomic_DNA"/>
</dbReference>
<keyword evidence="5" id="KW-0289">Folate biosynthesis</keyword>
<evidence type="ECO:0000256" key="3">
    <source>
        <dbReference type="ARBA" id="ARBA00005708"/>
    </source>
</evidence>
<dbReference type="GO" id="GO:0046656">
    <property type="term" value="P:folic acid biosynthetic process"/>
    <property type="evidence" value="ECO:0007669"/>
    <property type="project" value="UniProtKB-KW"/>
</dbReference>
<dbReference type="eggNOG" id="COG1539">
    <property type="taxonomic scope" value="Bacteria"/>
</dbReference>
<dbReference type="HOGENOM" id="CLU_112632_2_0_5"/>
<dbReference type="SUPFAM" id="SSF55620">
    <property type="entry name" value="Tetrahydrobiopterin biosynthesis enzymes-like"/>
    <property type="match status" value="1"/>
</dbReference>
<proteinExistence type="inferred from homology"/>
<evidence type="ECO:0000256" key="2">
    <source>
        <dbReference type="ARBA" id="ARBA00005013"/>
    </source>
</evidence>
<dbReference type="RefSeq" id="WP_013269523.1">
    <property type="nucleotide sequence ID" value="NC_014375.1"/>
</dbReference>
<dbReference type="InParanoid" id="D9QIT9"/>
<evidence type="ECO:0000256" key="5">
    <source>
        <dbReference type="ARBA" id="ARBA00022909"/>
    </source>
</evidence>
<dbReference type="AlphaFoldDB" id="D9QIT9"/>
<dbReference type="InterPro" id="IPR006157">
    <property type="entry name" value="FolB_dom"/>
</dbReference>
<comment type="pathway">
    <text evidence="2">Cofactor biosynthesis; tetrahydrofolate biosynthesis; 2-amino-4-hydroxy-6-hydroxymethyl-7,8-dihydropteridine diphosphate from 7,8-dihydroneopterin triphosphate: step 3/4.</text>
</comment>
<dbReference type="Pfam" id="PF02152">
    <property type="entry name" value="FolB"/>
    <property type="match status" value="1"/>
</dbReference>